<keyword evidence="4" id="KW-0862">Zinc</keyword>
<dbReference type="RefSeq" id="WP_129386365.1">
    <property type="nucleotide sequence ID" value="NZ_CP035494.1"/>
</dbReference>
<evidence type="ECO:0000256" key="2">
    <source>
        <dbReference type="ARBA" id="ARBA00008072"/>
    </source>
</evidence>
<dbReference type="Pfam" id="PF00107">
    <property type="entry name" value="ADH_zinc_N"/>
    <property type="match status" value="1"/>
</dbReference>
<evidence type="ECO:0000256" key="3">
    <source>
        <dbReference type="ARBA" id="ARBA00022723"/>
    </source>
</evidence>
<proteinExistence type="inferred from homology"/>
<dbReference type="SUPFAM" id="SSF50129">
    <property type="entry name" value="GroES-like"/>
    <property type="match status" value="1"/>
</dbReference>
<keyword evidence="9" id="KW-1185">Reference proteome</keyword>
<comment type="cofactor">
    <cofactor evidence="1">
        <name>Zn(2+)</name>
        <dbReference type="ChEBI" id="CHEBI:29105"/>
    </cofactor>
</comment>
<evidence type="ECO:0000313" key="9">
    <source>
        <dbReference type="Proteomes" id="UP000293995"/>
    </source>
</evidence>
<dbReference type="InterPro" id="IPR011032">
    <property type="entry name" value="GroES-like_sf"/>
</dbReference>
<dbReference type="PANTHER" id="PTHR43161">
    <property type="entry name" value="SORBITOL DEHYDROGENASE"/>
    <property type="match status" value="1"/>
</dbReference>
<sequence>MNTMLVARTTAKQTLSFEKVATPSRSPGHCLVRVASVSLCGTDLHIFDDDYPSDLPIVQGHEICGAVFEADPDGNLVAGDRVVVDPLIACGQCAVCRAGHANVCPKLSVLGCYTDGGLAEVLNVPTPRLHRVPHEMDDDAAALAEPTSIALEAVTRAEPRAGDVALVLGCGPIGLLSSLALVDRGATVVAADIDEQRTALARRLGATHTFVVGTTFPDPKQHEVLAALTEGMGPRIIIEATGAPTSLMNAIRTIAPAGRIVQVGISTGSATIAVKDLTDKEIELHGSRNSRGLIPEALSLLHRHPAAASALITHRFAFTELGEALRTMADHTVPTGKIVIHVSGSLEVS</sequence>
<dbReference type="Proteomes" id="UP000293995">
    <property type="component" value="Chromosome"/>
</dbReference>
<dbReference type="AlphaFoldDB" id="A0A4P6EB02"/>
<evidence type="ECO:0000256" key="4">
    <source>
        <dbReference type="ARBA" id="ARBA00022833"/>
    </source>
</evidence>
<comment type="similarity">
    <text evidence="2">Belongs to the zinc-containing alcohol dehydrogenase family.</text>
</comment>
<keyword evidence="5" id="KW-0560">Oxidoreductase</keyword>
<dbReference type="SUPFAM" id="SSF51735">
    <property type="entry name" value="NAD(P)-binding Rossmann-fold domains"/>
    <property type="match status" value="1"/>
</dbReference>
<organism evidence="8 9">
    <name type="scientific">Microbacterium protaetiae</name>
    <dbReference type="NCBI Taxonomy" id="2509458"/>
    <lineage>
        <taxon>Bacteria</taxon>
        <taxon>Bacillati</taxon>
        <taxon>Actinomycetota</taxon>
        <taxon>Actinomycetes</taxon>
        <taxon>Micrococcales</taxon>
        <taxon>Microbacteriaceae</taxon>
        <taxon>Microbacterium</taxon>
    </lineage>
</organism>
<feature type="domain" description="Alcohol dehydrogenase-like C-terminal" evidence="6">
    <location>
        <begin position="172"/>
        <end position="301"/>
    </location>
</feature>
<dbReference type="KEGG" id="mprt:ET475_04335"/>
<dbReference type="Gene3D" id="3.90.180.10">
    <property type="entry name" value="Medium-chain alcohol dehydrogenases, catalytic domain"/>
    <property type="match status" value="1"/>
</dbReference>
<dbReference type="Gene3D" id="3.40.50.720">
    <property type="entry name" value="NAD(P)-binding Rossmann-like Domain"/>
    <property type="match status" value="1"/>
</dbReference>
<dbReference type="PANTHER" id="PTHR43161:SF23">
    <property type="entry name" value="(R,R)-BUTANEDIOL DEHYDROGENASE-RELATED"/>
    <property type="match status" value="1"/>
</dbReference>
<dbReference type="InterPro" id="IPR013154">
    <property type="entry name" value="ADH-like_N"/>
</dbReference>
<dbReference type="GO" id="GO:0046872">
    <property type="term" value="F:metal ion binding"/>
    <property type="evidence" value="ECO:0007669"/>
    <property type="project" value="UniProtKB-KW"/>
</dbReference>
<evidence type="ECO:0000256" key="1">
    <source>
        <dbReference type="ARBA" id="ARBA00001947"/>
    </source>
</evidence>
<dbReference type="OrthoDB" id="9797931at2"/>
<dbReference type="InterPro" id="IPR036291">
    <property type="entry name" value="NAD(P)-bd_dom_sf"/>
</dbReference>
<gene>
    <name evidence="8" type="ORF">ET475_04335</name>
</gene>
<evidence type="ECO:0000259" key="7">
    <source>
        <dbReference type="Pfam" id="PF08240"/>
    </source>
</evidence>
<dbReference type="InterPro" id="IPR013149">
    <property type="entry name" value="ADH-like_C"/>
</dbReference>
<evidence type="ECO:0000313" key="8">
    <source>
        <dbReference type="EMBL" id="QAY59295.1"/>
    </source>
</evidence>
<dbReference type="Pfam" id="PF08240">
    <property type="entry name" value="ADH_N"/>
    <property type="match status" value="1"/>
</dbReference>
<keyword evidence="3" id="KW-0479">Metal-binding</keyword>
<feature type="domain" description="Alcohol dehydrogenase-like N-terminal" evidence="7">
    <location>
        <begin position="27"/>
        <end position="133"/>
    </location>
</feature>
<evidence type="ECO:0000259" key="6">
    <source>
        <dbReference type="Pfam" id="PF00107"/>
    </source>
</evidence>
<dbReference type="EMBL" id="CP035494">
    <property type="protein sequence ID" value="QAY59295.1"/>
    <property type="molecule type" value="Genomic_DNA"/>
</dbReference>
<reference evidence="8 9" key="1">
    <citation type="submission" date="2019-01" db="EMBL/GenBank/DDBJ databases">
        <title>Genome sequencing of strain DFW100M-13.</title>
        <authorList>
            <person name="Heo J."/>
            <person name="Kim S.-J."/>
            <person name="Kim J.-S."/>
            <person name="Hong S.-B."/>
            <person name="Kwon S.-W."/>
        </authorList>
    </citation>
    <scope>NUCLEOTIDE SEQUENCE [LARGE SCALE GENOMIC DNA]</scope>
    <source>
        <strain evidence="8 9">DFW100M-13</strain>
    </source>
</reference>
<protein>
    <submittedName>
        <fullName evidence="8">2-deoxy-scyllo-inosamine dehydrogenase</fullName>
    </submittedName>
</protein>
<accession>A0A4P6EB02</accession>
<dbReference type="GO" id="GO:0016491">
    <property type="term" value="F:oxidoreductase activity"/>
    <property type="evidence" value="ECO:0007669"/>
    <property type="project" value="UniProtKB-KW"/>
</dbReference>
<name>A0A4P6EB02_9MICO</name>
<evidence type="ECO:0000256" key="5">
    <source>
        <dbReference type="ARBA" id="ARBA00023002"/>
    </source>
</evidence>